<dbReference type="EMBL" id="RJSE01000007">
    <property type="protein sequence ID" value="RNL62200.1"/>
    <property type="molecule type" value="Genomic_DNA"/>
</dbReference>
<dbReference type="NCBIfam" id="TIGR01167">
    <property type="entry name" value="LPXTG_anchor"/>
    <property type="match status" value="1"/>
</dbReference>
<feature type="signal peptide" evidence="2">
    <location>
        <begin position="1"/>
        <end position="25"/>
    </location>
</feature>
<evidence type="ECO:0000313" key="4">
    <source>
        <dbReference type="Proteomes" id="UP000267128"/>
    </source>
</evidence>
<feature type="transmembrane region" description="Helical" evidence="1">
    <location>
        <begin position="161"/>
        <end position="180"/>
    </location>
</feature>
<evidence type="ECO:0000256" key="1">
    <source>
        <dbReference type="SAM" id="Phobius"/>
    </source>
</evidence>
<keyword evidence="4" id="KW-1185">Reference proteome</keyword>
<dbReference type="AlphaFoldDB" id="A0A3N0CFF9"/>
<keyword evidence="1" id="KW-1133">Transmembrane helix</keyword>
<dbReference type="Proteomes" id="UP000267128">
    <property type="component" value="Unassembled WGS sequence"/>
</dbReference>
<accession>A0A3N0CFF9</accession>
<keyword evidence="2" id="KW-0732">Signal</keyword>
<proteinExistence type="predicted"/>
<feature type="chain" id="PRO_5018060268" evidence="2">
    <location>
        <begin position="26"/>
        <end position="201"/>
    </location>
</feature>
<keyword evidence="1" id="KW-0472">Membrane</keyword>
<gene>
    <name evidence="3" type="ORF">EFK50_10430</name>
</gene>
<evidence type="ECO:0000256" key="2">
    <source>
        <dbReference type="SAM" id="SignalP"/>
    </source>
</evidence>
<protein>
    <submittedName>
        <fullName evidence="3">LPXTG cell wall anchor domain-containing protein</fullName>
    </submittedName>
</protein>
<evidence type="ECO:0000313" key="3">
    <source>
        <dbReference type="EMBL" id="RNL62200.1"/>
    </source>
</evidence>
<reference evidence="3 4" key="1">
    <citation type="submission" date="2018-11" db="EMBL/GenBank/DDBJ databases">
        <authorList>
            <person name="Li F."/>
        </authorList>
    </citation>
    <scope>NUCLEOTIDE SEQUENCE [LARGE SCALE GENOMIC DNA]</scope>
    <source>
        <strain evidence="3 4">Gsoil 097</strain>
    </source>
</reference>
<name>A0A3N0CFF9_9ACTN</name>
<dbReference type="RefSeq" id="WP_123227497.1">
    <property type="nucleotide sequence ID" value="NZ_RJSE01000007.1"/>
</dbReference>
<sequence>MTYRRAALATVLLLIGLLVPAPAQAAEKLRLTVDRHVLYGGQQLVVTARSSVDCGFAVTWDGDSRGGTGRVLVAAFTAPTVTRITRIKVHAACFLGTGPKAKPAAAPARGSAGPRQRLTVTVPTSLRRTVVVTVLPRGSAVSPPDTGGGTVLPSTGGPDRLLILLGLGSALVGAGLVATCRKRANHPKEMKAAFSAIQFTP</sequence>
<organism evidence="3 4">
    <name type="scientific">Nocardioides marmoriginsengisoli</name>
    <dbReference type="NCBI Taxonomy" id="661483"/>
    <lineage>
        <taxon>Bacteria</taxon>
        <taxon>Bacillati</taxon>
        <taxon>Actinomycetota</taxon>
        <taxon>Actinomycetes</taxon>
        <taxon>Propionibacteriales</taxon>
        <taxon>Nocardioidaceae</taxon>
        <taxon>Nocardioides</taxon>
    </lineage>
</organism>
<comment type="caution">
    <text evidence="3">The sequence shown here is derived from an EMBL/GenBank/DDBJ whole genome shotgun (WGS) entry which is preliminary data.</text>
</comment>
<keyword evidence="1" id="KW-0812">Transmembrane</keyword>